<evidence type="ECO:0000313" key="8">
    <source>
        <dbReference type="Proteomes" id="UP000515152"/>
    </source>
</evidence>
<evidence type="ECO:0000256" key="6">
    <source>
        <dbReference type="ARBA" id="ARBA00023328"/>
    </source>
</evidence>
<dbReference type="CDD" id="cd13732">
    <property type="entry name" value="HFD_CENP-W"/>
    <property type="match status" value="1"/>
</dbReference>
<proteinExistence type="inferred from homology"/>
<dbReference type="Proteomes" id="UP000515152">
    <property type="component" value="Chromosome 11"/>
</dbReference>
<dbReference type="AlphaFoldDB" id="A0A6P3W9K4"/>
<keyword evidence="6" id="KW-0137">Centromere</keyword>
<dbReference type="GO" id="GO:0003677">
    <property type="term" value="F:DNA binding"/>
    <property type="evidence" value="ECO:0007669"/>
    <property type="project" value="InterPro"/>
</dbReference>
<evidence type="ECO:0000256" key="1">
    <source>
        <dbReference type="ARBA" id="ARBA00004123"/>
    </source>
</evidence>
<dbReference type="PANTHER" id="PTHR34832">
    <property type="entry name" value="CENTROMERE PROTEIN W"/>
    <property type="match status" value="1"/>
</dbReference>
<keyword evidence="4" id="KW-0995">Kinetochore</keyword>
<evidence type="ECO:0000256" key="3">
    <source>
        <dbReference type="ARBA" id="ARBA00022454"/>
    </source>
</evidence>
<evidence type="ECO:0000256" key="2">
    <source>
        <dbReference type="ARBA" id="ARBA00004629"/>
    </source>
</evidence>
<protein>
    <submittedName>
        <fullName evidence="9">Centromere protein W</fullName>
    </submittedName>
</protein>
<evidence type="ECO:0000256" key="7">
    <source>
        <dbReference type="ARBA" id="ARBA00038432"/>
    </source>
</evidence>
<organism evidence="8 9">
    <name type="scientific">Clupea harengus</name>
    <name type="common">Atlantic herring</name>
    <dbReference type="NCBI Taxonomy" id="7950"/>
    <lineage>
        <taxon>Eukaryota</taxon>
        <taxon>Metazoa</taxon>
        <taxon>Chordata</taxon>
        <taxon>Craniata</taxon>
        <taxon>Vertebrata</taxon>
        <taxon>Euteleostomi</taxon>
        <taxon>Actinopterygii</taxon>
        <taxon>Neopterygii</taxon>
        <taxon>Teleostei</taxon>
        <taxon>Clupei</taxon>
        <taxon>Clupeiformes</taxon>
        <taxon>Clupeoidei</taxon>
        <taxon>Clupeidae</taxon>
        <taxon>Clupea</taxon>
    </lineage>
</organism>
<dbReference type="GO" id="GO:0051382">
    <property type="term" value="P:kinetochore assembly"/>
    <property type="evidence" value="ECO:0007669"/>
    <property type="project" value="InterPro"/>
</dbReference>
<evidence type="ECO:0000256" key="4">
    <source>
        <dbReference type="ARBA" id="ARBA00022838"/>
    </source>
</evidence>
<accession>A0A6P3W9K4</accession>
<dbReference type="InterPro" id="IPR028847">
    <property type="entry name" value="CENP-W"/>
</dbReference>
<gene>
    <name evidence="9" type="primary">cenpw</name>
</gene>
<dbReference type="GO" id="GO:0000278">
    <property type="term" value="P:mitotic cell cycle"/>
    <property type="evidence" value="ECO:0007669"/>
    <property type="project" value="InterPro"/>
</dbReference>
<keyword evidence="8" id="KW-1185">Reference proteome</keyword>
<dbReference type="KEGG" id="char:105908911"/>
<dbReference type="GO" id="GO:0000776">
    <property type="term" value="C:kinetochore"/>
    <property type="evidence" value="ECO:0007669"/>
    <property type="project" value="UniProtKB-KW"/>
</dbReference>
<keyword evidence="3" id="KW-0158">Chromosome</keyword>
<dbReference type="InterPro" id="IPR009072">
    <property type="entry name" value="Histone-fold"/>
</dbReference>
<dbReference type="GO" id="GO:0046982">
    <property type="term" value="F:protein heterodimerization activity"/>
    <property type="evidence" value="ECO:0007669"/>
    <property type="project" value="InterPro"/>
</dbReference>
<dbReference type="GO" id="GO:0007059">
    <property type="term" value="P:chromosome segregation"/>
    <property type="evidence" value="ECO:0007669"/>
    <property type="project" value="TreeGrafter"/>
</dbReference>
<dbReference type="InterPro" id="IPR052484">
    <property type="entry name" value="CENP-W/WIP1"/>
</dbReference>
<keyword evidence="5" id="KW-0539">Nucleus</keyword>
<reference evidence="9" key="1">
    <citation type="submission" date="2025-08" db="UniProtKB">
        <authorList>
            <consortium name="RefSeq"/>
        </authorList>
    </citation>
    <scope>IDENTIFICATION</scope>
</reference>
<dbReference type="PANTHER" id="PTHR34832:SF1">
    <property type="entry name" value="CENTROMERE PROTEIN W"/>
    <property type="match status" value="1"/>
</dbReference>
<comment type="similarity">
    <text evidence="7">Belongs to the CENP-W/WIP1 family.</text>
</comment>
<comment type="subcellular location">
    <subcellularLocation>
        <location evidence="2">Chromosome</location>
        <location evidence="2">Centromere</location>
        <location evidence="2">Kinetochore</location>
    </subcellularLocation>
    <subcellularLocation>
        <location evidence="1">Nucleus</location>
    </subcellularLocation>
</comment>
<name>A0A6P3W9K4_CLUHA</name>
<sequence length="75" mass="8533">MPNKVPRKPIKNILKENTNMRMGANTDLMVQLDLLLFLHRLTEEARAKAFEEKSATIKAHHVQAVAKKVLKSLRG</sequence>
<dbReference type="CTD" id="387103"/>
<dbReference type="GeneID" id="105908911"/>
<dbReference type="Pfam" id="PF15510">
    <property type="entry name" value="CENP-W"/>
    <property type="match status" value="1"/>
</dbReference>
<evidence type="ECO:0000313" key="9">
    <source>
        <dbReference type="RefSeq" id="XP_012692925.1"/>
    </source>
</evidence>
<dbReference type="SUPFAM" id="SSF47113">
    <property type="entry name" value="Histone-fold"/>
    <property type="match status" value="1"/>
</dbReference>
<dbReference type="OrthoDB" id="2543597at2759"/>
<evidence type="ECO:0000256" key="5">
    <source>
        <dbReference type="ARBA" id="ARBA00023242"/>
    </source>
</evidence>
<dbReference type="RefSeq" id="XP_012692925.1">
    <property type="nucleotide sequence ID" value="XM_012837471.3"/>
</dbReference>
<dbReference type="GO" id="GO:0005654">
    <property type="term" value="C:nucleoplasm"/>
    <property type="evidence" value="ECO:0007669"/>
    <property type="project" value="TreeGrafter"/>
</dbReference>
<dbReference type="Gene3D" id="1.10.20.10">
    <property type="entry name" value="Histone, subunit A"/>
    <property type="match status" value="1"/>
</dbReference>